<dbReference type="EMBL" id="OV725078">
    <property type="protein sequence ID" value="CAH1392986.1"/>
    <property type="molecule type" value="Genomic_DNA"/>
</dbReference>
<name>A0A9P0H2P2_NEZVI</name>
<organism evidence="1 2">
    <name type="scientific">Nezara viridula</name>
    <name type="common">Southern green stink bug</name>
    <name type="synonym">Cimex viridulus</name>
    <dbReference type="NCBI Taxonomy" id="85310"/>
    <lineage>
        <taxon>Eukaryota</taxon>
        <taxon>Metazoa</taxon>
        <taxon>Ecdysozoa</taxon>
        <taxon>Arthropoda</taxon>
        <taxon>Hexapoda</taxon>
        <taxon>Insecta</taxon>
        <taxon>Pterygota</taxon>
        <taxon>Neoptera</taxon>
        <taxon>Paraneoptera</taxon>
        <taxon>Hemiptera</taxon>
        <taxon>Heteroptera</taxon>
        <taxon>Panheteroptera</taxon>
        <taxon>Pentatomomorpha</taxon>
        <taxon>Pentatomoidea</taxon>
        <taxon>Pentatomidae</taxon>
        <taxon>Pentatominae</taxon>
        <taxon>Nezara</taxon>
    </lineage>
</organism>
<gene>
    <name evidence="1" type="ORF">NEZAVI_LOCUS3723</name>
</gene>
<proteinExistence type="predicted"/>
<reference evidence="1" key="1">
    <citation type="submission" date="2022-01" db="EMBL/GenBank/DDBJ databases">
        <authorList>
            <person name="King R."/>
        </authorList>
    </citation>
    <scope>NUCLEOTIDE SEQUENCE</scope>
</reference>
<sequence>MVVVSTTFCKTFWINQSSRGEH</sequence>
<evidence type="ECO:0000313" key="2">
    <source>
        <dbReference type="Proteomes" id="UP001152798"/>
    </source>
</evidence>
<keyword evidence="2" id="KW-1185">Reference proteome</keyword>
<dbReference type="Proteomes" id="UP001152798">
    <property type="component" value="Chromosome 2"/>
</dbReference>
<protein>
    <submittedName>
        <fullName evidence="1">Uncharacterized protein</fullName>
    </submittedName>
</protein>
<dbReference type="AlphaFoldDB" id="A0A9P0H2P2"/>
<accession>A0A9P0H2P2</accession>
<evidence type="ECO:0000313" key="1">
    <source>
        <dbReference type="EMBL" id="CAH1392986.1"/>
    </source>
</evidence>